<keyword evidence="2" id="KW-0805">Transcription regulation</keyword>
<organism evidence="6 7">
    <name type="scientific">Anaerobutyricum hallii</name>
    <dbReference type="NCBI Taxonomy" id="39488"/>
    <lineage>
        <taxon>Bacteria</taxon>
        <taxon>Bacillati</taxon>
        <taxon>Bacillota</taxon>
        <taxon>Clostridia</taxon>
        <taxon>Lachnospirales</taxon>
        <taxon>Lachnospiraceae</taxon>
        <taxon>Anaerobutyricum</taxon>
    </lineage>
</organism>
<dbReference type="Gene3D" id="1.10.10.60">
    <property type="entry name" value="Homeodomain-like"/>
    <property type="match status" value="1"/>
</dbReference>
<evidence type="ECO:0000313" key="7">
    <source>
        <dbReference type="Proteomes" id="UP000217549"/>
    </source>
</evidence>
<dbReference type="PANTHER" id="PTHR34294:SF1">
    <property type="entry name" value="TRANSCRIPTIONAL REGULATOR LSRR"/>
    <property type="match status" value="1"/>
</dbReference>
<sequence>MDTAKMNQAIRIAKLYYELHYNQLEIAAREGISKSSVSRILKNAMDMGIIEVRIKDSVLADSSLENELIERFPIKRAIIVPDLVGNPQILMQDVCAALAEDLPRYIKNDSVIGVTWGHALAVLAQQLPKMKRKGVSVIQLTGGFSRAIFESGALDVLKRFVDSVGGIGYQIPAPAMVAEPSIVDALKKDPQIQEILEMAEVCQTAIYSVGNLERPSIVYEMGLIDENDYKDFSRRGAVGDCCSHFINKNGELFDKKIDARVVGASLETIKKIPNKLVVAVGKEKEKILTAALRGGLVDSLYIDEPTAELIVRHNPIN</sequence>
<keyword evidence="7" id="KW-1185">Reference proteome</keyword>
<name>A0A285PUY0_9FIRM</name>
<dbReference type="InterPro" id="IPR051054">
    <property type="entry name" value="SorC_transcr_regulators"/>
</dbReference>
<evidence type="ECO:0000256" key="3">
    <source>
        <dbReference type="ARBA" id="ARBA00023125"/>
    </source>
</evidence>
<feature type="domain" description="Sugar-binding" evidence="5">
    <location>
        <begin position="59"/>
        <end position="311"/>
    </location>
</feature>
<evidence type="ECO:0000256" key="1">
    <source>
        <dbReference type="ARBA" id="ARBA00010466"/>
    </source>
</evidence>
<evidence type="ECO:0000256" key="2">
    <source>
        <dbReference type="ARBA" id="ARBA00023015"/>
    </source>
</evidence>
<dbReference type="PANTHER" id="PTHR34294">
    <property type="entry name" value="TRANSCRIPTIONAL REGULATOR-RELATED"/>
    <property type="match status" value="1"/>
</dbReference>
<dbReference type="Proteomes" id="UP000217549">
    <property type="component" value="Chromosome I"/>
</dbReference>
<evidence type="ECO:0000313" key="6">
    <source>
        <dbReference type="EMBL" id="SOB73057.1"/>
    </source>
</evidence>
<reference evidence="7" key="1">
    <citation type="submission" date="2017-09" db="EMBL/GenBank/DDBJ databases">
        <authorList>
            <person name="Shetty A S."/>
        </authorList>
    </citation>
    <scope>NUCLEOTIDE SEQUENCE [LARGE SCALE GENOMIC DNA]</scope>
</reference>
<protein>
    <submittedName>
        <fullName evidence="6">Winged helix-turn-helix DNA-binding</fullName>
    </submittedName>
</protein>
<keyword evidence="4" id="KW-0804">Transcription</keyword>
<dbReference type="Pfam" id="PF04198">
    <property type="entry name" value="Sugar-bind"/>
    <property type="match status" value="1"/>
</dbReference>
<dbReference type="AlphaFoldDB" id="A0A285PUY0"/>
<dbReference type="InterPro" id="IPR037171">
    <property type="entry name" value="NagB/RpiA_transferase-like"/>
</dbReference>
<dbReference type="GO" id="GO:0030246">
    <property type="term" value="F:carbohydrate binding"/>
    <property type="evidence" value="ECO:0007669"/>
    <property type="project" value="InterPro"/>
</dbReference>
<accession>A0A285PUY0</accession>
<dbReference type="SUPFAM" id="SSF100950">
    <property type="entry name" value="NagB/RpiA/CoA transferase-like"/>
    <property type="match status" value="1"/>
</dbReference>
<proteinExistence type="inferred from homology"/>
<dbReference type="GO" id="GO:0003677">
    <property type="term" value="F:DNA binding"/>
    <property type="evidence" value="ECO:0007669"/>
    <property type="project" value="UniProtKB-KW"/>
</dbReference>
<dbReference type="STRING" id="39488.ERS852450_03243"/>
<dbReference type="EMBL" id="LT907978">
    <property type="protein sequence ID" value="SOB73057.1"/>
    <property type="molecule type" value="Genomic_DNA"/>
</dbReference>
<dbReference type="Pfam" id="PF13412">
    <property type="entry name" value="HTH_24"/>
    <property type="match status" value="1"/>
</dbReference>
<dbReference type="InterPro" id="IPR007324">
    <property type="entry name" value="Sugar-bd_dom_put"/>
</dbReference>
<dbReference type="Gene3D" id="3.40.50.1360">
    <property type="match status" value="1"/>
</dbReference>
<comment type="similarity">
    <text evidence="1">Belongs to the SorC transcriptional regulatory family.</text>
</comment>
<keyword evidence="3 6" id="KW-0238">DNA-binding</keyword>
<gene>
    <name evidence="6" type="ORF">EHLA_2503</name>
</gene>
<evidence type="ECO:0000256" key="4">
    <source>
        <dbReference type="ARBA" id="ARBA00023163"/>
    </source>
</evidence>
<dbReference type="KEGG" id="ehl:EHLA_2503"/>
<evidence type="ECO:0000259" key="5">
    <source>
        <dbReference type="Pfam" id="PF04198"/>
    </source>
</evidence>